<dbReference type="OrthoDB" id="9757559at2"/>
<dbReference type="InterPro" id="IPR023213">
    <property type="entry name" value="CAT-like_dom_sf"/>
</dbReference>
<keyword evidence="3" id="KW-0597">Phosphoprotein</keyword>
<dbReference type="CDD" id="cd12117">
    <property type="entry name" value="A_NRPS_Srf_like"/>
    <property type="match status" value="1"/>
</dbReference>
<dbReference type="GO" id="GO:0043041">
    <property type="term" value="P:amino acid activation for nonribosomal peptide biosynthetic process"/>
    <property type="evidence" value="ECO:0007669"/>
    <property type="project" value="TreeGrafter"/>
</dbReference>
<proteinExistence type="predicted"/>
<dbReference type="InterPro" id="IPR020845">
    <property type="entry name" value="AMP-binding_CS"/>
</dbReference>
<dbReference type="InterPro" id="IPR042099">
    <property type="entry name" value="ANL_N_sf"/>
</dbReference>
<dbReference type="GO" id="GO:0044550">
    <property type="term" value="P:secondary metabolite biosynthetic process"/>
    <property type="evidence" value="ECO:0007669"/>
    <property type="project" value="TreeGrafter"/>
</dbReference>
<dbReference type="NCBIfam" id="NF003417">
    <property type="entry name" value="PRK04813.1"/>
    <property type="match status" value="2"/>
</dbReference>
<dbReference type="InterPro" id="IPR006162">
    <property type="entry name" value="Ppantetheine_attach_site"/>
</dbReference>
<keyword evidence="2" id="KW-0596">Phosphopantetheine</keyword>
<dbReference type="FunFam" id="3.40.50.980:FF:000001">
    <property type="entry name" value="Non-ribosomal peptide synthetase"/>
    <property type="match status" value="2"/>
</dbReference>
<dbReference type="InterPro" id="IPR029058">
    <property type="entry name" value="AB_hydrolase_fold"/>
</dbReference>
<dbReference type="NCBIfam" id="TIGR01733">
    <property type="entry name" value="AA-adenyl-dom"/>
    <property type="match status" value="2"/>
</dbReference>
<dbReference type="InterPro" id="IPR036736">
    <property type="entry name" value="ACP-like_sf"/>
</dbReference>
<dbReference type="Gene3D" id="3.40.50.980">
    <property type="match status" value="2"/>
</dbReference>
<dbReference type="PANTHER" id="PTHR45527:SF1">
    <property type="entry name" value="FATTY ACID SYNTHASE"/>
    <property type="match status" value="1"/>
</dbReference>
<comment type="cofactor">
    <cofactor evidence="1">
        <name>pantetheine 4'-phosphate</name>
        <dbReference type="ChEBI" id="CHEBI:47942"/>
    </cofactor>
</comment>
<dbReference type="Gene3D" id="3.40.50.1820">
    <property type="entry name" value="alpha/beta hydrolase"/>
    <property type="match status" value="1"/>
</dbReference>
<dbReference type="Pfam" id="PF00668">
    <property type="entry name" value="Condensation"/>
    <property type="match status" value="2"/>
</dbReference>
<dbReference type="Pfam" id="PF00550">
    <property type="entry name" value="PP-binding"/>
    <property type="match status" value="2"/>
</dbReference>
<dbReference type="Gene3D" id="3.30.559.10">
    <property type="entry name" value="Chloramphenicol acetyltransferase-like domain"/>
    <property type="match status" value="2"/>
</dbReference>
<dbReference type="Gene3D" id="2.30.38.10">
    <property type="entry name" value="Luciferase, Domain 3"/>
    <property type="match status" value="1"/>
</dbReference>
<dbReference type="InterPro" id="IPR044894">
    <property type="entry name" value="TubC_N_sf"/>
</dbReference>
<evidence type="ECO:0000313" key="5">
    <source>
        <dbReference type="EMBL" id="TMO70670.1"/>
    </source>
</evidence>
<comment type="caution">
    <text evidence="5">The sequence shown here is derived from an EMBL/GenBank/DDBJ whole genome shotgun (WGS) entry which is preliminary data.</text>
</comment>
<dbReference type="Gene3D" id="3.40.50.12780">
    <property type="entry name" value="N-terminal domain of ligase-like"/>
    <property type="match status" value="1"/>
</dbReference>
<dbReference type="Pfam" id="PF13193">
    <property type="entry name" value="AMP-binding_C"/>
    <property type="match status" value="2"/>
</dbReference>
<dbReference type="PRINTS" id="PR00154">
    <property type="entry name" value="AMPBINDING"/>
</dbReference>
<dbReference type="InterPro" id="IPR020806">
    <property type="entry name" value="PKS_PP-bd"/>
</dbReference>
<feature type="domain" description="Carrier" evidence="4">
    <location>
        <begin position="2102"/>
        <end position="2180"/>
    </location>
</feature>
<dbReference type="Gene3D" id="3.30.300.30">
    <property type="match status" value="2"/>
</dbReference>
<gene>
    <name evidence="5" type="ORF">CWC19_00035</name>
</gene>
<reference evidence="5 6" key="1">
    <citation type="submission" date="2018-01" db="EMBL/GenBank/DDBJ databases">
        <authorList>
            <person name="Paulsen S."/>
            <person name="Gram L.K."/>
        </authorList>
    </citation>
    <scope>NUCLEOTIDE SEQUENCE [LARGE SCALE GENOMIC DNA]</scope>
    <source>
        <strain evidence="5 6">S3790</strain>
    </source>
</reference>
<dbReference type="CDD" id="cd19531">
    <property type="entry name" value="LCL_NRPS-like"/>
    <property type="match status" value="2"/>
</dbReference>
<name>A0A5S3VFF3_9GAMM</name>
<dbReference type="Pfam" id="PF00501">
    <property type="entry name" value="AMP-binding"/>
    <property type="match status" value="2"/>
</dbReference>
<evidence type="ECO:0000313" key="6">
    <source>
        <dbReference type="Proteomes" id="UP000307217"/>
    </source>
</evidence>
<reference evidence="6" key="2">
    <citation type="submission" date="2019-06" db="EMBL/GenBank/DDBJ databases">
        <title>Co-occurence of chitin degradation, pigmentation and bioactivity in marine Pseudoalteromonas.</title>
        <authorList>
            <person name="Sonnenschein E.C."/>
            <person name="Bech P.K."/>
        </authorList>
    </citation>
    <scope>NUCLEOTIDE SEQUENCE [LARGE SCALE GENOMIC DNA]</scope>
    <source>
        <strain evidence="6">S3790</strain>
    </source>
</reference>
<protein>
    <submittedName>
        <fullName evidence="5">Non-ribosomal peptide synthetase</fullName>
    </submittedName>
</protein>
<dbReference type="SMART" id="SM00823">
    <property type="entry name" value="PKS_PP"/>
    <property type="match status" value="1"/>
</dbReference>
<sequence>MNAEHIIKQCSSLGLRLSTDGQNLNVTGDKSNLVSELMVTLKENKASLIAYIKQFSALENERQRYNINLVDRNGPLPVSSAQNRIWLSQQIPGSASIYNMPNGMHVLGNFDEHFARQATRLIIARHEILRTVLHYEDNQLVQIVKDAGDVNFIIEDFSHLNLAQSKALALELLRQDADKPFDLENDLMLRGGFLRHSEDNGTLFFNVHHIAADGWSMALLFEEFKYFYSALFNGTSPTLPAVPLQYADYANWQSQLLDSEQVKHSKSYWLQQLQDLPAVNSIPLDYVRPASTGGRSDFRVAELSPSLTRRLKALAITHKTSLFVLFHALVSILVGRYAHSNDVVIGTPVAGRRQKELEKTFGCFINTLVLRLRTPEGINFAELLAAAKQTNESALEHQDIPFEYLVEALQPERSNSYHPLFQIALVQNNLDVSNAKVTPFAGDVTFESFDTAELSAKYDIQINLVEHANNLQVSFAFDTNLFKGETIARMAQQLESLCEQVADDAEIALLRLQLSDASEREEITAMEQVPAYQANNLPIQRYIESWAASSPENKAVSVAGSILSYGELNTQANQLARYMLNLGITKGTYVGVAFERSPELIIAMLAAVKVGAVYVPLDPNYPSARLDYMIEDTALKYVLTVDKLAHLFHEYKIHVLPIDARDVGLIIQSLAAQNLDLDIKSGDLAYIIYTSGSTGQPKGVMIEHAGIERLVCKPNYVSLSPSDNMLFISNTAFDAATFEIWGALANGATLHGLDNSYLLDANKFIEEVTRLNITTTFITAALFNQIVAIRPDAFAMFNYVLVGGDKLDKSSVDRVMSIGKPKHLINVYGPTENTTFSTFFDIEEVGDVQYPIGRPISGTGCYILDENQQKCAVGVIGELYLSGLGLARGYLNKVDTTAERFVAVPSANHTRLYRTGDMVKWDEQGNICFIGRTDNQVKIRGFRIEVGEIEHALLRLSDIKEVAVQVESEATQKILVAYVTCQQVSSSEELKSALKSYLPIHMLPAHIVVLADMPLNANGKIDRNRLVRETQNQVEKLTPPTSPLAHSIAQIWQESMQLSPDCIGMQSNFFELGGHSLLVMNVVHTIHRTLKSQVPVQCLFENPVLAQFVALVEQYQHTDSSLTVPKASSCEDGYPLSAAQRRMWFIDQLDNESTHYNLNYQFEVRGEFDVAMAERAFSLLLSRHEILRTSYHETDTDEIQLVQPVSAFVLEHSCVTRDDYSDELDKVQARLGRRFDLTKAPLLRVAYIDVAAESTGTLLLCLHHIATDGWSMNVLFNEFVSLYRSELAGENNPLVANSLSYIDYAVWQTQYQKSEACRASLSYWKEQLSKAPAQHDIQLDFPRPKMKRHVGAVLTRTLPKAQAEKLKHFIGAHNLTSFMLAHAALSLVVAQNGRDSQCVIGTPVAGRHEQQLANLVGLFVNTVALTAKTDFDTLGDYLSHIRDVNIAAQAHNLVPFDSVVDALNVTRTAAISPIFQIMLTTDSEESFRIGAAQPVDDSTNVEFISKTSSSISTKFDLDIHFDLSHQQLTIHWVYDTSLFNVSSIERLAEQMEQVLGELAERSTQSHVMTTALSDLVICSVAQTEALASSLNKSTVLTGVREESLLDTWSKTVARQPDDIALFWQGNTWTWQELAHQVTRCAQVLHSEHGVGRGRTVAVQMEKSADMVVALLAILASGAAYLPIDPKAPRQRVEYVLVDAKACLLISQPFYLCEHTDDICPSTTMAALAATRIAEETILHMPSADDLAYVMYTSGTTGQPKGVMVSHRNAVALMTEMQAWPICQGKQNWGWNANYVFDASVQGLLQLIAGTALTPVPEGLKVEPHLIGEYLCANQVTVLDCTPSLVDMWLDEGLDEQLPNLIIGGEAISESLWHRLVDWQRRNDRIALNVYGPTECTVNATMTLISGARPNIGKPLSYNNLYVLDVHQRPVAQGMSGELYISGDGVAQGYVGKPELSAQSFIENGFKHGQKSHPLLYKTGDIVRFSDGVLEYLGRADSQVKLNGYRIELAEIEQQLMALPEVTRAHVVISQQAGGTQVLVAYLQPTGVISLDYSEIGVALSLKLPSYMVPQQFVTISHWPMTRNGKLDIQALPQREVEMSGEELSTTTEHTLADIWRTVLKLPSNTVLFRDSRFFDLGGNSLQAVALARVIRKTFETTVSTLDVFQQQTLSALAAKVTLSKINENEDPQLVCLREGDSQQVPIIFIHPVGGQLTCYTEIAAGIKSDASIYGLQSTNQQFESITTLAEHYLALLDVKVGAAAYRLIGWSMGGVIGHSMQGLAPNKIQKLIMIDSYVPEIQNIVDDELTRMEAFVAELGISTDGISLEDIRHLQSEQLLTLVHSLCLSQGRVSEDYTLADLQAQWQILTQNQSLFVAHTCTPSQSIAHLIYAKDFTALNGWSALLSQCDAHGIANTDHHSILRSNKLKLLINKKLN</sequence>
<feature type="domain" description="Carrier" evidence="4">
    <location>
        <begin position="1039"/>
        <end position="1116"/>
    </location>
</feature>
<dbReference type="InterPro" id="IPR001242">
    <property type="entry name" value="Condensation_dom"/>
</dbReference>
<dbReference type="PROSITE" id="PS50075">
    <property type="entry name" value="CARRIER"/>
    <property type="match status" value="2"/>
</dbReference>
<dbReference type="RefSeq" id="WP_138589410.1">
    <property type="nucleotide sequence ID" value="NZ_PNBX01000001.1"/>
</dbReference>
<organism evidence="5 6">
    <name type="scientific">Pseudoalteromonas aurantia</name>
    <dbReference type="NCBI Taxonomy" id="43654"/>
    <lineage>
        <taxon>Bacteria</taxon>
        <taxon>Pseudomonadati</taxon>
        <taxon>Pseudomonadota</taxon>
        <taxon>Gammaproteobacteria</taxon>
        <taxon>Alteromonadales</taxon>
        <taxon>Pseudoalteromonadaceae</taxon>
        <taxon>Pseudoalteromonas</taxon>
    </lineage>
</organism>
<dbReference type="PANTHER" id="PTHR45527">
    <property type="entry name" value="NONRIBOSOMAL PEPTIDE SYNTHETASE"/>
    <property type="match status" value="1"/>
</dbReference>
<dbReference type="GO" id="GO:0031177">
    <property type="term" value="F:phosphopantetheine binding"/>
    <property type="evidence" value="ECO:0007669"/>
    <property type="project" value="InterPro"/>
</dbReference>
<dbReference type="InterPro" id="IPR000873">
    <property type="entry name" value="AMP-dep_synth/lig_dom"/>
</dbReference>
<dbReference type="InterPro" id="IPR001031">
    <property type="entry name" value="Thioesterase"/>
</dbReference>
<evidence type="ECO:0000256" key="2">
    <source>
        <dbReference type="ARBA" id="ARBA00022450"/>
    </source>
</evidence>
<evidence type="ECO:0000259" key="4">
    <source>
        <dbReference type="PROSITE" id="PS50075"/>
    </source>
</evidence>
<dbReference type="SUPFAM" id="SSF52777">
    <property type="entry name" value="CoA-dependent acyltransferases"/>
    <property type="match status" value="4"/>
</dbReference>
<dbReference type="InterPro" id="IPR025110">
    <property type="entry name" value="AMP-bd_C"/>
</dbReference>
<dbReference type="SUPFAM" id="SSF53474">
    <property type="entry name" value="alpha/beta-Hydrolases"/>
    <property type="match status" value="1"/>
</dbReference>
<dbReference type="PROSITE" id="PS00455">
    <property type="entry name" value="AMP_BINDING"/>
    <property type="match status" value="2"/>
</dbReference>
<evidence type="ECO:0000256" key="3">
    <source>
        <dbReference type="ARBA" id="ARBA00022553"/>
    </source>
</evidence>
<evidence type="ECO:0000256" key="1">
    <source>
        <dbReference type="ARBA" id="ARBA00001957"/>
    </source>
</evidence>
<dbReference type="EMBL" id="PNBX01000001">
    <property type="protein sequence ID" value="TMO70670.1"/>
    <property type="molecule type" value="Genomic_DNA"/>
</dbReference>
<accession>A0A5S3VFF3</accession>
<dbReference type="InterPro" id="IPR009081">
    <property type="entry name" value="PP-bd_ACP"/>
</dbReference>
<dbReference type="Gene3D" id="1.10.10.1830">
    <property type="entry name" value="Non-ribosomal peptide synthase, adenylation domain"/>
    <property type="match status" value="1"/>
</dbReference>
<dbReference type="InterPro" id="IPR045851">
    <property type="entry name" value="AMP-bd_C_sf"/>
</dbReference>
<dbReference type="GO" id="GO:0003824">
    <property type="term" value="F:catalytic activity"/>
    <property type="evidence" value="ECO:0007669"/>
    <property type="project" value="InterPro"/>
</dbReference>
<dbReference type="GO" id="GO:0005829">
    <property type="term" value="C:cytosol"/>
    <property type="evidence" value="ECO:0007669"/>
    <property type="project" value="TreeGrafter"/>
</dbReference>
<dbReference type="InterPro" id="IPR010071">
    <property type="entry name" value="AA_adenyl_dom"/>
</dbReference>
<dbReference type="PROSITE" id="PS00012">
    <property type="entry name" value="PHOSPHOPANTETHEINE"/>
    <property type="match status" value="1"/>
</dbReference>
<dbReference type="SUPFAM" id="SSF47336">
    <property type="entry name" value="ACP-like"/>
    <property type="match status" value="2"/>
</dbReference>
<dbReference type="FunFam" id="3.30.300.30:FF:000015">
    <property type="entry name" value="Nonribosomal peptide synthase SidD"/>
    <property type="match status" value="1"/>
</dbReference>
<dbReference type="SUPFAM" id="SSF56801">
    <property type="entry name" value="Acetyl-CoA synthetase-like"/>
    <property type="match status" value="2"/>
</dbReference>
<dbReference type="InterPro" id="IPR020459">
    <property type="entry name" value="AMP-binding"/>
</dbReference>
<dbReference type="Proteomes" id="UP000307217">
    <property type="component" value="Unassembled WGS sequence"/>
</dbReference>
<dbReference type="Gene3D" id="3.30.559.30">
    <property type="entry name" value="Nonribosomal peptide synthetase, condensation domain"/>
    <property type="match status" value="2"/>
</dbReference>
<dbReference type="Gene3D" id="1.10.1200.10">
    <property type="entry name" value="ACP-like"/>
    <property type="match status" value="2"/>
</dbReference>
<dbReference type="CDD" id="cd05930">
    <property type="entry name" value="A_NRPS"/>
    <property type="match status" value="1"/>
</dbReference>
<dbReference type="Pfam" id="PF00975">
    <property type="entry name" value="Thioesterase"/>
    <property type="match status" value="1"/>
</dbReference>